<feature type="transmembrane region" description="Helical" evidence="6">
    <location>
        <begin position="236"/>
        <end position="259"/>
    </location>
</feature>
<feature type="transmembrane region" description="Helical" evidence="6">
    <location>
        <begin position="26"/>
        <end position="45"/>
    </location>
</feature>
<dbReference type="InterPro" id="IPR000537">
    <property type="entry name" value="UbiA_prenyltransferase"/>
</dbReference>
<feature type="transmembrane region" description="Helical" evidence="6">
    <location>
        <begin position="271"/>
        <end position="291"/>
    </location>
</feature>
<evidence type="ECO:0000256" key="6">
    <source>
        <dbReference type="SAM" id="Phobius"/>
    </source>
</evidence>
<dbReference type="STRING" id="1086011.HJ01_03193"/>
<accession>H7FVQ9</accession>
<dbReference type="Pfam" id="PF01040">
    <property type="entry name" value="UbiA"/>
    <property type="match status" value="1"/>
</dbReference>
<dbReference type="EMBL" id="AHKF01000025">
    <property type="protein sequence ID" value="EIA07390.1"/>
    <property type="molecule type" value="Genomic_DNA"/>
</dbReference>
<evidence type="ECO:0000256" key="2">
    <source>
        <dbReference type="ARBA" id="ARBA00022475"/>
    </source>
</evidence>
<feature type="transmembrane region" description="Helical" evidence="6">
    <location>
        <begin position="122"/>
        <end position="143"/>
    </location>
</feature>
<dbReference type="InterPro" id="IPR050475">
    <property type="entry name" value="Prenyltransferase_related"/>
</dbReference>
<keyword evidence="3 6" id="KW-0812">Transmembrane</keyword>
<feature type="transmembrane region" description="Helical" evidence="6">
    <location>
        <begin position="98"/>
        <end position="115"/>
    </location>
</feature>
<evidence type="ECO:0000256" key="1">
    <source>
        <dbReference type="ARBA" id="ARBA00004141"/>
    </source>
</evidence>
<dbReference type="eggNOG" id="COG0382">
    <property type="taxonomic scope" value="Bacteria"/>
</dbReference>
<dbReference type="AlphaFoldDB" id="H7FVQ9"/>
<reference evidence="7 8" key="1">
    <citation type="journal article" date="2014" name="Acta Crystallogr. D">
        <title>Structure-based characterization and antifreeze properties of a hyperactive ice-binding protein from the Antarctic bacterium Flavobacterium frigoris PS1.</title>
        <authorList>
            <person name="Do H."/>
            <person name="Kim S.J."/>
            <person name="Kim H.J."/>
            <person name="Lee J.H."/>
        </authorList>
    </citation>
    <scope>NUCLEOTIDE SEQUENCE [LARGE SCALE GENOMIC DNA]</scope>
    <source>
        <strain evidence="7 8">PS1</strain>
    </source>
</reference>
<dbReference type="PANTHER" id="PTHR42723">
    <property type="entry name" value="CHLOROPHYLL SYNTHASE"/>
    <property type="match status" value="1"/>
</dbReference>
<gene>
    <name evidence="7" type="ORF">HJ01_03193</name>
</gene>
<feature type="transmembrane region" description="Helical" evidence="6">
    <location>
        <begin position="74"/>
        <end position="92"/>
    </location>
</feature>
<dbReference type="CDD" id="cd13961">
    <property type="entry name" value="PT_UbiA_DGGGPS"/>
    <property type="match status" value="1"/>
</dbReference>
<evidence type="ECO:0000256" key="5">
    <source>
        <dbReference type="ARBA" id="ARBA00023136"/>
    </source>
</evidence>
<comment type="caution">
    <text evidence="7">The sequence shown here is derived from an EMBL/GenBank/DDBJ whole genome shotgun (WGS) entry which is preliminary data.</text>
</comment>
<dbReference type="PANTHER" id="PTHR42723:SF1">
    <property type="entry name" value="CHLOROPHYLL SYNTHASE, CHLOROPLASTIC"/>
    <property type="match status" value="1"/>
</dbReference>
<dbReference type="Proteomes" id="UP000005566">
    <property type="component" value="Unassembled WGS sequence"/>
</dbReference>
<keyword evidence="2" id="KW-1003">Cell membrane</keyword>
<dbReference type="NCBIfam" id="NF009512">
    <property type="entry name" value="PRK12872.1-1"/>
    <property type="match status" value="1"/>
</dbReference>
<keyword evidence="4 6" id="KW-1133">Transmembrane helix</keyword>
<dbReference type="InterPro" id="IPR044878">
    <property type="entry name" value="UbiA_sf"/>
</dbReference>
<dbReference type="PATRIC" id="fig|1086011.3.peg.3128"/>
<protein>
    <submittedName>
        <fullName evidence="7">(S)-2,3-di-O-geranylgeranylglyceryl phosphate synthase</fullName>
    </submittedName>
</protein>
<feature type="transmembrane region" description="Helical" evidence="6">
    <location>
        <begin position="210"/>
        <end position="230"/>
    </location>
</feature>
<name>H7FVQ9_FLAFP</name>
<proteinExistence type="predicted"/>
<dbReference type="Gene3D" id="1.20.120.1780">
    <property type="entry name" value="UbiA prenyltransferase"/>
    <property type="match status" value="1"/>
</dbReference>
<feature type="transmembrane region" description="Helical" evidence="6">
    <location>
        <begin position="155"/>
        <end position="177"/>
    </location>
</feature>
<organism evidence="7 8">
    <name type="scientific">Flavobacterium frigoris (strain PS1)</name>
    <dbReference type="NCBI Taxonomy" id="1086011"/>
    <lineage>
        <taxon>Bacteria</taxon>
        <taxon>Pseudomonadati</taxon>
        <taxon>Bacteroidota</taxon>
        <taxon>Flavobacteriia</taxon>
        <taxon>Flavobacteriales</taxon>
        <taxon>Flavobacteriaceae</taxon>
        <taxon>Flavobacterium</taxon>
    </lineage>
</organism>
<dbReference type="GO" id="GO:0016020">
    <property type="term" value="C:membrane"/>
    <property type="evidence" value="ECO:0007669"/>
    <property type="project" value="UniProtKB-SubCell"/>
</dbReference>
<evidence type="ECO:0000256" key="3">
    <source>
        <dbReference type="ARBA" id="ARBA00022692"/>
    </source>
</evidence>
<evidence type="ECO:0000313" key="7">
    <source>
        <dbReference type="EMBL" id="EIA07390.1"/>
    </source>
</evidence>
<keyword evidence="8" id="KW-1185">Reference proteome</keyword>
<sequence>MLAFMQLIFRYGFLKLQNVPLALAEWQYGLLVLSTVLLAAAGYVINDVFDQDTDIENKPKDVIVGTKITEANAYNIYVALNVAGVGIGFYLSNVILKPGFAAIFILIAATLYIYATSLKQMLLLGNLIVALLLAFSVVIIGVFDLYPVIDQANQPIMANLFSILLDFAIFAFMINFIREIVKDLEDIKGDSNQGMKTLAIVLGVEKTSKLASVLGLIPTVFLLVYINNYFVANNLFATTFYAFMFVVAPLLYFSIKVWPAKTKKEFHKLSLLLKWILLLGIISIVIITLNIKYNASK</sequence>
<evidence type="ECO:0000256" key="4">
    <source>
        <dbReference type="ARBA" id="ARBA00022989"/>
    </source>
</evidence>
<comment type="subcellular location">
    <subcellularLocation>
        <location evidence="1">Membrane</location>
        <topology evidence="1">Multi-pass membrane protein</topology>
    </subcellularLocation>
</comment>
<evidence type="ECO:0000313" key="8">
    <source>
        <dbReference type="Proteomes" id="UP000005566"/>
    </source>
</evidence>
<dbReference type="Gene3D" id="1.10.357.140">
    <property type="entry name" value="UbiA prenyltransferase"/>
    <property type="match status" value="1"/>
</dbReference>
<dbReference type="GO" id="GO:0016765">
    <property type="term" value="F:transferase activity, transferring alkyl or aryl (other than methyl) groups"/>
    <property type="evidence" value="ECO:0007669"/>
    <property type="project" value="InterPro"/>
</dbReference>
<keyword evidence="5 6" id="KW-0472">Membrane</keyword>